<organism evidence="2 3">
    <name type="scientific">Pseudanabaena yagii GIHE-NHR1</name>
    <dbReference type="NCBI Taxonomy" id="2722753"/>
    <lineage>
        <taxon>Bacteria</taxon>
        <taxon>Bacillati</taxon>
        <taxon>Cyanobacteriota</taxon>
        <taxon>Cyanophyceae</taxon>
        <taxon>Pseudanabaenales</taxon>
        <taxon>Pseudanabaenaceae</taxon>
        <taxon>Pseudanabaena</taxon>
        <taxon>Pseudanabaena yagii</taxon>
    </lineage>
</organism>
<reference evidence="2 3" key="1">
    <citation type="submission" date="2020-03" db="EMBL/GenBank/DDBJ databases">
        <title>Draft Genome Sequence of 2-Methylisoborneol Producing Pseudanabaena yagii Strain GIHE-NHR1 Isolated from North Han River in South Korea.</title>
        <authorList>
            <person name="Jeong J."/>
        </authorList>
    </citation>
    <scope>NUCLEOTIDE SEQUENCE [LARGE SCALE GENOMIC DNA]</scope>
    <source>
        <strain evidence="2 3">GIHE-NHR1</strain>
    </source>
</reference>
<dbReference type="SUPFAM" id="SSF52540">
    <property type="entry name" value="P-loop containing nucleoside triphosphate hydrolases"/>
    <property type="match status" value="1"/>
</dbReference>
<dbReference type="InterPro" id="IPR027417">
    <property type="entry name" value="P-loop_NTPase"/>
</dbReference>
<name>A0ABX1LU79_9CYAN</name>
<dbReference type="Pfam" id="PF00931">
    <property type="entry name" value="NB-ARC"/>
    <property type="match status" value="1"/>
</dbReference>
<comment type="caution">
    <text evidence="2">The sequence shown here is derived from an EMBL/GenBank/DDBJ whole genome shotgun (WGS) entry which is preliminary data.</text>
</comment>
<proteinExistence type="predicted"/>
<dbReference type="Gene3D" id="3.40.50.300">
    <property type="entry name" value="P-loop containing nucleotide triphosphate hydrolases"/>
    <property type="match status" value="1"/>
</dbReference>
<dbReference type="Proteomes" id="UP000738376">
    <property type="component" value="Unassembled WGS sequence"/>
</dbReference>
<dbReference type="RefSeq" id="WP_169364715.1">
    <property type="nucleotide sequence ID" value="NZ_JAAVJL010000002.1"/>
</dbReference>
<evidence type="ECO:0000313" key="2">
    <source>
        <dbReference type="EMBL" id="NMF59718.1"/>
    </source>
</evidence>
<evidence type="ECO:0000313" key="3">
    <source>
        <dbReference type="Proteomes" id="UP000738376"/>
    </source>
</evidence>
<dbReference type="PANTHER" id="PTHR47691:SF3">
    <property type="entry name" value="HTH-TYPE TRANSCRIPTIONAL REGULATOR RV0890C-RELATED"/>
    <property type="match status" value="1"/>
</dbReference>
<evidence type="ECO:0000259" key="1">
    <source>
        <dbReference type="Pfam" id="PF00931"/>
    </source>
</evidence>
<dbReference type="InterPro" id="IPR002182">
    <property type="entry name" value="NB-ARC"/>
</dbReference>
<keyword evidence="3" id="KW-1185">Reference proteome</keyword>
<dbReference type="EMBL" id="JAAVJL010000002">
    <property type="protein sequence ID" value="NMF59718.1"/>
    <property type="molecule type" value="Genomic_DNA"/>
</dbReference>
<protein>
    <submittedName>
        <fullName evidence="2">NB-ARC domain-containing protein</fullName>
    </submittedName>
</protein>
<sequence>MSSTLKASKQGLEIVDRARRRRGWTKTRTLAWWQGAHTSQATLRRFWRSIAIDRDAFAAICLTVGISDWQAIAENTFLANENILSAKQTHSLSQQDWSQSPDLIDFYGRETELALLETWLIGDRCKVISILGIGGIGKTSLAVACADRLQDKFDYLIWRSLQSMPTPIEFLQDLLQFFDSEHQSVKIDSLQQGINLLLNYCQKYHCLLIIDGLEAIFLSSEGKVKPQIGFYQQGYEGYGEIIHRLISDRHQSCLLVTSREKAAEVAMFENESGSLQNLVLRGLELPEVTELFEAKGCQGSERELQEITSLYGGNPLALKIIATMISEVFRNNVRAFLQENTIVIGDRLKSLLKQQTDRLSELEKEILYWLMLESSPMSLSRLRSNLLIPPTFSQILDILSALERRSLIEKIVDEVEVCFTLQPFLMKYLQEELAEQILDEFCEAIADQDIDCLRLFRTCRLVSDHQTRLLLRLKNEIFRTYRSEKKIQLIFDFFVPQLEHKPDLDIGYLGSNFLALIEAFGLERDRYNWQNICLR</sequence>
<feature type="domain" description="NB-ARC" evidence="1">
    <location>
        <begin position="111"/>
        <end position="211"/>
    </location>
</feature>
<dbReference type="PANTHER" id="PTHR47691">
    <property type="entry name" value="REGULATOR-RELATED"/>
    <property type="match status" value="1"/>
</dbReference>
<gene>
    <name evidence="2" type="ORF">HC246_17255</name>
</gene>
<accession>A0ABX1LU79</accession>
<dbReference type="PRINTS" id="PR00364">
    <property type="entry name" value="DISEASERSIST"/>
</dbReference>